<accession>A0A645FKR1</accession>
<dbReference type="EMBL" id="VSSQ01061705">
    <property type="protein sequence ID" value="MPN14998.1"/>
    <property type="molecule type" value="Genomic_DNA"/>
</dbReference>
<gene>
    <name evidence="1" type="ORF">SDC9_162327</name>
</gene>
<evidence type="ECO:0000313" key="1">
    <source>
        <dbReference type="EMBL" id="MPN14998.1"/>
    </source>
</evidence>
<reference evidence="1" key="1">
    <citation type="submission" date="2019-08" db="EMBL/GenBank/DDBJ databases">
        <authorList>
            <person name="Kucharzyk K."/>
            <person name="Murdoch R.W."/>
            <person name="Higgins S."/>
            <person name="Loffler F."/>
        </authorList>
    </citation>
    <scope>NUCLEOTIDE SEQUENCE</scope>
</reference>
<name>A0A645FKR1_9ZZZZ</name>
<organism evidence="1">
    <name type="scientific">bioreactor metagenome</name>
    <dbReference type="NCBI Taxonomy" id="1076179"/>
    <lineage>
        <taxon>unclassified sequences</taxon>
        <taxon>metagenomes</taxon>
        <taxon>ecological metagenomes</taxon>
    </lineage>
</organism>
<sequence length="213" mass="23739">MQVDRPPAVCNRVLKAGRCEEVVCSQQIIAKHATAFAFAGQRLHPNKVIVVRAVIAAVFQVIPNAVNNLEQIVADCFEIRNGILFPAELDPPIAGFDLRMTPMDQIFLRIVICPGRGNEGNAISAVNRLKHKRIAHRVSRCARGSSIFAVILCALRAAHNRCACFCGKKSVARRVGKQRGDETKAFFRCELKRLYILNCVLERMHIEHMAVQV</sequence>
<comment type="caution">
    <text evidence="1">The sequence shown here is derived from an EMBL/GenBank/DDBJ whole genome shotgun (WGS) entry which is preliminary data.</text>
</comment>
<proteinExistence type="predicted"/>
<protein>
    <submittedName>
        <fullName evidence="1">Uncharacterized protein</fullName>
    </submittedName>
</protein>
<dbReference type="AlphaFoldDB" id="A0A645FKR1"/>